<dbReference type="GeneID" id="36621878"/>
<sequence>MEAQIVLLPCLLGTLVVTRRALTHSIAESNLLCYAAGRKKQLHSFSLGCLFFSSLLLEADWGLISFRRGHGNARAVLGGAFAPKQPITRASGGEIKPNRLIDVSKVDHRRCHTLANATLWRHQHPTEGCLRCKELTSVNPSLH</sequence>
<dbReference type="RefSeq" id="XP_024780628.1">
    <property type="nucleotide sequence ID" value="XM_024913317.1"/>
</dbReference>
<keyword evidence="2" id="KW-1185">Reference proteome</keyword>
<organism evidence="1 2">
    <name type="scientific">Trichoderma harzianum CBS 226.95</name>
    <dbReference type="NCBI Taxonomy" id="983964"/>
    <lineage>
        <taxon>Eukaryota</taxon>
        <taxon>Fungi</taxon>
        <taxon>Dikarya</taxon>
        <taxon>Ascomycota</taxon>
        <taxon>Pezizomycotina</taxon>
        <taxon>Sordariomycetes</taxon>
        <taxon>Hypocreomycetidae</taxon>
        <taxon>Hypocreales</taxon>
        <taxon>Hypocreaceae</taxon>
        <taxon>Trichoderma</taxon>
    </lineage>
</organism>
<accession>A0A2T4AV83</accession>
<protein>
    <submittedName>
        <fullName evidence="1">Uncharacterized protein</fullName>
    </submittedName>
</protein>
<evidence type="ECO:0000313" key="2">
    <source>
        <dbReference type="Proteomes" id="UP000241690"/>
    </source>
</evidence>
<dbReference type="Proteomes" id="UP000241690">
    <property type="component" value="Unassembled WGS sequence"/>
</dbReference>
<proteinExistence type="predicted"/>
<reference evidence="1 2" key="1">
    <citation type="submission" date="2016-07" db="EMBL/GenBank/DDBJ databases">
        <title>Multiple horizontal gene transfer events from other fungi enriched the ability of initially mycotrophic Trichoderma (Ascomycota) to feed on dead plant biomass.</title>
        <authorList>
            <consortium name="DOE Joint Genome Institute"/>
            <person name="Aerts A."/>
            <person name="Atanasova L."/>
            <person name="Chenthamara K."/>
            <person name="Zhang J."/>
            <person name="Grujic M."/>
            <person name="Henrissat B."/>
            <person name="Kuo A."/>
            <person name="Salamov A."/>
            <person name="Lipzen A."/>
            <person name="Labutti K."/>
            <person name="Barry K."/>
            <person name="Miao Y."/>
            <person name="Rahimi M.J."/>
            <person name="Shen Q."/>
            <person name="Grigoriev I.V."/>
            <person name="Kubicek C.P."/>
            <person name="Druzhinina I.S."/>
        </authorList>
    </citation>
    <scope>NUCLEOTIDE SEQUENCE [LARGE SCALE GENOMIC DNA]</scope>
    <source>
        <strain evidence="1 2">CBS 226.95</strain>
    </source>
</reference>
<name>A0A2T4AV83_TRIHA</name>
<dbReference type="EMBL" id="KZ679675">
    <property type="protein sequence ID" value="PTB60951.1"/>
    <property type="molecule type" value="Genomic_DNA"/>
</dbReference>
<evidence type="ECO:0000313" key="1">
    <source>
        <dbReference type="EMBL" id="PTB60951.1"/>
    </source>
</evidence>
<gene>
    <name evidence="1" type="ORF">M431DRAFT_200718</name>
</gene>
<dbReference type="AlphaFoldDB" id="A0A2T4AV83"/>